<geneLocation type="chloroplast" evidence="2"/>
<evidence type="ECO:0000313" key="2">
    <source>
        <dbReference type="EMBL" id="AWI68067.1"/>
    </source>
</evidence>
<evidence type="ECO:0000256" key="1">
    <source>
        <dbReference type="SAM" id="Phobius"/>
    </source>
</evidence>
<reference evidence="2" key="1">
    <citation type="journal article" date="2018" name="Am. J. Bot.">
        <title>Organellar phylogenomics inform systematics in the green algal family Hydrodictyaceae (Chlorophyceae) and provide clues to the complex evolutionary history of plastid genomes in the green algal tree of life.</title>
        <authorList>
            <person name="McManus H.A."/>
            <person name="Fucikova K."/>
            <person name="Lewis P.O."/>
            <person name="Lewis L.A."/>
            <person name="Karol K.G."/>
        </authorList>
    </citation>
    <scope>NUCLEOTIDE SEQUENCE</scope>
</reference>
<dbReference type="EMBL" id="MF276976">
    <property type="protein sequence ID" value="AWI68067.1"/>
    <property type="molecule type" value="Genomic_DNA"/>
</dbReference>
<dbReference type="GeneID" id="36951485"/>
<dbReference type="RefSeq" id="YP_009491869.1">
    <property type="nucleotide sequence ID" value="NC_037918.1"/>
</dbReference>
<dbReference type="AlphaFoldDB" id="A0A2U8GH87"/>
<protein>
    <submittedName>
        <fullName evidence="2">Uncharacterized protein</fullName>
    </submittedName>
</protein>
<accession>A0A2U8GH87</accession>
<organism evidence="2">
    <name type="scientific">Lacunastrum gracillimum</name>
    <dbReference type="NCBI Taxonomy" id="427913"/>
    <lineage>
        <taxon>Eukaryota</taxon>
        <taxon>Viridiplantae</taxon>
        <taxon>Chlorophyta</taxon>
        <taxon>core chlorophytes</taxon>
        <taxon>Chlorophyceae</taxon>
        <taxon>CS clade</taxon>
        <taxon>Sphaeropleales</taxon>
        <taxon>Hydrodictyaceae</taxon>
        <taxon>Lacunastrum</taxon>
    </lineage>
</organism>
<keyword evidence="2" id="KW-0934">Plastid</keyword>
<name>A0A2U8GH87_9CHLO</name>
<sequence length="111" mass="12739">MRSVKQYEGAKRKSRCQSPHSAKECEFLCSVPLLYDFFSHLYSTRSCLCFGSYLHAFGIKYSKQLQIVLLLLCLLCPWFFFASVLCSFALVHGVKSQSKEPKQAAEWRAKS</sequence>
<keyword evidence="1" id="KW-0472">Membrane</keyword>
<keyword evidence="1" id="KW-1133">Transmembrane helix</keyword>
<proteinExistence type="predicted"/>
<feature type="transmembrane region" description="Helical" evidence="1">
    <location>
        <begin position="67"/>
        <end position="91"/>
    </location>
</feature>
<keyword evidence="1" id="KW-0812">Transmembrane</keyword>
<keyword evidence="2" id="KW-0150">Chloroplast</keyword>